<protein>
    <submittedName>
        <fullName evidence="2">Uncharacterized protein</fullName>
    </submittedName>
</protein>
<dbReference type="Pfam" id="PF18895">
    <property type="entry name" value="T4SS_pilin"/>
    <property type="match status" value="1"/>
</dbReference>
<feature type="transmembrane region" description="Helical" evidence="1">
    <location>
        <begin position="75"/>
        <end position="97"/>
    </location>
</feature>
<evidence type="ECO:0000256" key="1">
    <source>
        <dbReference type="SAM" id="Phobius"/>
    </source>
</evidence>
<organism evidence="2 3">
    <name type="scientific">Candidatus Shapirobacteria bacterium CG06_land_8_20_14_3_00_40_12</name>
    <dbReference type="NCBI Taxonomy" id="1974881"/>
    <lineage>
        <taxon>Bacteria</taxon>
        <taxon>Candidatus Shapironibacteriota</taxon>
    </lineage>
</organism>
<keyword evidence="1" id="KW-1133">Transmembrane helix</keyword>
<accession>A0A2M7ASX5</accession>
<gene>
    <name evidence="2" type="ORF">COS78_00760</name>
</gene>
<dbReference type="EMBL" id="PEWA01000011">
    <property type="protein sequence ID" value="PIU73725.1"/>
    <property type="molecule type" value="Genomic_DNA"/>
</dbReference>
<name>A0A2M7ASX5_9BACT</name>
<feature type="transmembrane region" description="Helical" evidence="1">
    <location>
        <begin position="34"/>
        <end position="55"/>
    </location>
</feature>
<evidence type="ECO:0000313" key="2">
    <source>
        <dbReference type="EMBL" id="PIU73725.1"/>
    </source>
</evidence>
<keyword evidence="1" id="KW-0812">Transmembrane</keyword>
<comment type="caution">
    <text evidence="2">The sequence shown here is derived from an EMBL/GenBank/DDBJ whole genome shotgun (WGS) entry which is preliminary data.</text>
</comment>
<dbReference type="Proteomes" id="UP000231407">
    <property type="component" value="Unassembled WGS sequence"/>
</dbReference>
<dbReference type="AlphaFoldDB" id="A0A2M7ASX5"/>
<sequence length="100" mass="10398">MVDISKLPLTPGADIGTKYTNFGTLVTLILKNGLTLAGVILLVLILVGGVMYIAAAGGDDPKKLASASSTITSALIGFLVIFCSYFIIQIIEVITGLKIL</sequence>
<keyword evidence="1" id="KW-0472">Membrane</keyword>
<evidence type="ECO:0000313" key="3">
    <source>
        <dbReference type="Proteomes" id="UP000231407"/>
    </source>
</evidence>
<proteinExistence type="predicted"/>
<reference evidence="3" key="1">
    <citation type="submission" date="2017-09" db="EMBL/GenBank/DDBJ databases">
        <title>Depth-based differentiation of microbial function through sediment-hosted aquifers and enrichment of novel symbionts in the deep terrestrial subsurface.</title>
        <authorList>
            <person name="Probst A.J."/>
            <person name="Ladd B."/>
            <person name="Jarett J.K."/>
            <person name="Geller-Mcgrath D.E."/>
            <person name="Sieber C.M.K."/>
            <person name="Emerson J.B."/>
            <person name="Anantharaman K."/>
            <person name="Thomas B.C."/>
            <person name="Malmstrom R."/>
            <person name="Stieglmeier M."/>
            <person name="Klingl A."/>
            <person name="Woyke T."/>
            <person name="Ryan C.M."/>
            <person name="Banfield J.F."/>
        </authorList>
    </citation>
    <scope>NUCLEOTIDE SEQUENCE [LARGE SCALE GENOMIC DNA]</scope>
</reference>
<dbReference type="InterPro" id="IPR043993">
    <property type="entry name" value="T4SS_pilin"/>
</dbReference>